<name>A0AAD9GNU8_9STRA</name>
<keyword evidence="2" id="KW-1185">Reference proteome</keyword>
<sequence>MNKHKTSDSKQLVAFMRLFIDDGYALDDSSPTYKDNVRQLGERALQEITAFLSAQGIRYIVKGDQRGAQGASSTASRGDPE</sequence>
<proteinExistence type="predicted"/>
<organism evidence="1 2">
    <name type="scientific">Phytophthora citrophthora</name>
    <dbReference type="NCBI Taxonomy" id="4793"/>
    <lineage>
        <taxon>Eukaryota</taxon>
        <taxon>Sar</taxon>
        <taxon>Stramenopiles</taxon>
        <taxon>Oomycota</taxon>
        <taxon>Peronosporomycetes</taxon>
        <taxon>Peronosporales</taxon>
        <taxon>Peronosporaceae</taxon>
        <taxon>Phytophthora</taxon>
    </lineage>
</organism>
<comment type="caution">
    <text evidence="1">The sequence shown here is derived from an EMBL/GenBank/DDBJ whole genome shotgun (WGS) entry which is preliminary data.</text>
</comment>
<accession>A0AAD9GNU8</accession>
<dbReference type="Proteomes" id="UP001259832">
    <property type="component" value="Unassembled WGS sequence"/>
</dbReference>
<dbReference type="AlphaFoldDB" id="A0AAD9GNU8"/>
<reference evidence="1" key="1">
    <citation type="submission" date="2023-08" db="EMBL/GenBank/DDBJ databases">
        <title>Reference Genome Resource for the Citrus Pathogen Phytophthora citrophthora.</title>
        <authorList>
            <person name="Moller H."/>
            <person name="Coetzee B."/>
            <person name="Rose L.J."/>
            <person name="Van Niekerk J.M."/>
        </authorList>
    </citation>
    <scope>NUCLEOTIDE SEQUENCE</scope>
    <source>
        <strain evidence="1">STE-U-9442</strain>
    </source>
</reference>
<evidence type="ECO:0000313" key="1">
    <source>
        <dbReference type="EMBL" id="KAK1941553.1"/>
    </source>
</evidence>
<gene>
    <name evidence="1" type="ORF">P3T76_007419</name>
</gene>
<dbReference type="EMBL" id="JASMQC010000012">
    <property type="protein sequence ID" value="KAK1941553.1"/>
    <property type="molecule type" value="Genomic_DNA"/>
</dbReference>
<protein>
    <submittedName>
        <fullName evidence="1">Uncharacterized protein</fullName>
    </submittedName>
</protein>
<evidence type="ECO:0000313" key="2">
    <source>
        <dbReference type="Proteomes" id="UP001259832"/>
    </source>
</evidence>